<evidence type="ECO:0000313" key="2">
    <source>
        <dbReference type="EMBL" id="ACN25322.1"/>
    </source>
</evidence>
<feature type="compositionally biased region" description="Pro residues" evidence="1">
    <location>
        <begin position="148"/>
        <end position="160"/>
    </location>
</feature>
<protein>
    <submittedName>
        <fullName evidence="2">Uncharacterized protein</fullName>
    </submittedName>
</protein>
<feature type="region of interest" description="Disordered" evidence="1">
    <location>
        <begin position="1"/>
        <end position="27"/>
    </location>
</feature>
<feature type="compositionally biased region" description="Low complexity" evidence="1">
    <location>
        <begin position="75"/>
        <end position="94"/>
    </location>
</feature>
<dbReference type="AlphaFoldDB" id="C0HE69"/>
<dbReference type="EMBL" id="BT060625">
    <property type="protein sequence ID" value="ACN25322.1"/>
    <property type="molecule type" value="mRNA"/>
</dbReference>
<proteinExistence type="evidence at transcript level"/>
<feature type="region of interest" description="Disordered" evidence="1">
    <location>
        <begin position="75"/>
        <end position="176"/>
    </location>
</feature>
<evidence type="ECO:0000256" key="1">
    <source>
        <dbReference type="SAM" id="MobiDB-lite"/>
    </source>
</evidence>
<organism evidence="2">
    <name type="scientific">Zea mays</name>
    <name type="common">Maize</name>
    <dbReference type="NCBI Taxonomy" id="4577"/>
    <lineage>
        <taxon>Eukaryota</taxon>
        <taxon>Viridiplantae</taxon>
        <taxon>Streptophyta</taxon>
        <taxon>Embryophyta</taxon>
        <taxon>Tracheophyta</taxon>
        <taxon>Spermatophyta</taxon>
        <taxon>Magnoliopsida</taxon>
        <taxon>Liliopsida</taxon>
        <taxon>Poales</taxon>
        <taxon>Poaceae</taxon>
        <taxon>PACMAD clade</taxon>
        <taxon>Panicoideae</taxon>
        <taxon>Andropogonodae</taxon>
        <taxon>Andropogoneae</taxon>
        <taxon>Tripsacinae</taxon>
        <taxon>Zea</taxon>
    </lineage>
</organism>
<feature type="compositionally biased region" description="Low complexity" evidence="1">
    <location>
        <begin position="18"/>
        <end position="27"/>
    </location>
</feature>
<reference evidence="2" key="1">
    <citation type="journal article" date="2009" name="PLoS Genet.">
        <title>Sequencing, mapping, and analysis of 27,455 maize full-length cDNAs.</title>
        <authorList>
            <person name="Soderlund C."/>
            <person name="Descour A."/>
            <person name="Kudrna D."/>
            <person name="Bomhoff M."/>
            <person name="Boyd L."/>
            <person name="Currie J."/>
            <person name="Angelova A."/>
            <person name="Collura K."/>
            <person name="Wissotski M."/>
            <person name="Ashley E."/>
            <person name="Morrow D."/>
            <person name="Fernandes J."/>
            <person name="Walbot V."/>
            <person name="Yu Y."/>
        </authorList>
    </citation>
    <scope>NUCLEOTIDE SEQUENCE</scope>
    <source>
        <strain evidence="2">B73</strain>
    </source>
</reference>
<accession>C0HE69</accession>
<sequence length="311" mass="33838">MRVRPALPNLNRVRGGRSRSATSGWRRSWTRRTWRTPSWARRSSWRRSCTRRRTRSRWTSTRTACACWRWSRGRCPTPSAAASCRSSTTSPGASRPRRSSGSRTPSCGASSSAASASPGTGPRPLTSCRTPSSTASVAGTTTTTPRRSPTPPASSPPRPCRAPGATSTTSPGSGWTDLTVPPSVLPFISTGIPARVRRVLLEVDSWPASDCLQVCIDYCLFLRLPGDWLVFTVPVPIIVVGFAPDEALYLTLRADSFKQRLVGKLIIFPCAELDTAMDAVDARDEGSVLACLCRGPWGHGRRQAERRLPVT</sequence>
<feature type="compositionally biased region" description="Low complexity" evidence="1">
    <location>
        <begin position="101"/>
        <end position="117"/>
    </location>
</feature>
<name>C0HE69_MAIZE</name>
<feature type="compositionally biased region" description="Low complexity" evidence="1">
    <location>
        <begin position="130"/>
        <end position="147"/>
    </location>
</feature>